<keyword evidence="7" id="KW-1185">Reference proteome</keyword>
<dbReference type="InterPro" id="IPR035472">
    <property type="entry name" value="RpiR-like_SIS"/>
</dbReference>
<evidence type="ECO:0000256" key="1">
    <source>
        <dbReference type="ARBA" id="ARBA00023015"/>
    </source>
</evidence>
<dbReference type="EMBL" id="JAIKTU010000001">
    <property type="protein sequence ID" value="MBY0753896.1"/>
    <property type="molecule type" value="Genomic_DNA"/>
</dbReference>
<gene>
    <name evidence="6" type="ORF">K5V21_00365</name>
</gene>
<dbReference type="SUPFAM" id="SSF46689">
    <property type="entry name" value="Homeodomain-like"/>
    <property type="match status" value="1"/>
</dbReference>
<protein>
    <submittedName>
        <fullName evidence="6">MurR/RpiR family transcriptional regulator</fullName>
    </submittedName>
</protein>
<comment type="caution">
    <text evidence="6">The sequence shown here is derived from an EMBL/GenBank/DDBJ whole genome shotgun (WGS) entry which is preliminary data.</text>
</comment>
<keyword evidence="3" id="KW-0804">Transcription</keyword>
<sequence length="239" mass="26875">MFDVNEIKSLNDLEFGVYDYIMKNKNTVIYMRIRELADEAHVSTTTILRFCKKFGCEGFSEFKIKLKMFLEENENINIKDDKSIIIEFLNRANNDNFKNDLEEAAVALKEAKYVFCVGVGSSGAMASYASRYFAGLGKFSLSITDPYYPTEGIYAEGSVTFVFSVSGENPSAIAHINRMKSAGGKIISITNSKNCTIANFSDIKLAYYVPQQKRGTHEATTQIPVLYMIEDIGKRMVNL</sequence>
<dbReference type="InterPro" id="IPR047640">
    <property type="entry name" value="RpiR-like"/>
</dbReference>
<dbReference type="Gene3D" id="1.10.10.10">
    <property type="entry name" value="Winged helix-like DNA-binding domain superfamily/Winged helix DNA-binding domain"/>
    <property type="match status" value="1"/>
</dbReference>
<dbReference type="Pfam" id="PF01380">
    <property type="entry name" value="SIS"/>
    <property type="match status" value="1"/>
</dbReference>
<proteinExistence type="predicted"/>
<evidence type="ECO:0000313" key="7">
    <source>
        <dbReference type="Proteomes" id="UP001299068"/>
    </source>
</evidence>
<reference evidence="6 7" key="1">
    <citation type="journal article" date="2021" name="Cell Host Microbe">
        <title>in vivo commensal control of Clostridioides difficile virulence.</title>
        <authorList>
            <person name="Girinathan B.P."/>
            <person name="Dibenedetto N."/>
            <person name="Worley J.N."/>
            <person name="Peltier J."/>
            <person name="Arrieta-Ortiz M.L."/>
            <person name="Rupa Christinal Immanuel S."/>
            <person name="Lavin R."/>
            <person name="Delaney M.L."/>
            <person name="Cummins C."/>
            <person name="Hoffmann M."/>
            <person name="Luo Y."/>
            <person name="Gonzalez-Escalona N."/>
            <person name="Allard M."/>
            <person name="Onderdonk A.B."/>
            <person name="Gerber G.K."/>
            <person name="Sonenshein A.L."/>
            <person name="Baliga N."/>
            <person name="Dupuy B."/>
            <person name="Bry L."/>
        </authorList>
    </citation>
    <scope>NUCLEOTIDE SEQUENCE [LARGE SCALE GENOMIC DNA]</scope>
    <source>
        <strain evidence="6 7">DSM 599</strain>
    </source>
</reference>
<dbReference type="PANTHER" id="PTHR30514:SF1">
    <property type="entry name" value="HTH-TYPE TRANSCRIPTIONAL REGULATOR HEXR-RELATED"/>
    <property type="match status" value="1"/>
</dbReference>
<evidence type="ECO:0000259" key="4">
    <source>
        <dbReference type="PROSITE" id="PS51071"/>
    </source>
</evidence>
<name>A0ABS7KSX6_CLOSR</name>
<evidence type="ECO:0000259" key="5">
    <source>
        <dbReference type="PROSITE" id="PS51464"/>
    </source>
</evidence>
<evidence type="ECO:0000256" key="2">
    <source>
        <dbReference type="ARBA" id="ARBA00023125"/>
    </source>
</evidence>
<dbReference type="InterPro" id="IPR046348">
    <property type="entry name" value="SIS_dom_sf"/>
</dbReference>
<evidence type="ECO:0000313" key="6">
    <source>
        <dbReference type="EMBL" id="MBY0753896.1"/>
    </source>
</evidence>
<dbReference type="Gene3D" id="3.40.50.10490">
    <property type="entry name" value="Glucose-6-phosphate isomerase like protein, domain 1"/>
    <property type="match status" value="1"/>
</dbReference>
<keyword evidence="1" id="KW-0805">Transcription regulation</keyword>
<evidence type="ECO:0000256" key="3">
    <source>
        <dbReference type="ARBA" id="ARBA00023163"/>
    </source>
</evidence>
<dbReference type="RefSeq" id="WP_221858244.1">
    <property type="nucleotide sequence ID" value="NZ_JAIKTU010000001.1"/>
</dbReference>
<dbReference type="CDD" id="cd05013">
    <property type="entry name" value="SIS_RpiR"/>
    <property type="match status" value="1"/>
</dbReference>
<dbReference type="InterPro" id="IPR000281">
    <property type="entry name" value="HTH_RpiR"/>
</dbReference>
<feature type="domain" description="HTH rpiR-type" evidence="4">
    <location>
        <begin position="1"/>
        <end position="73"/>
    </location>
</feature>
<dbReference type="Proteomes" id="UP001299068">
    <property type="component" value="Unassembled WGS sequence"/>
</dbReference>
<dbReference type="InterPro" id="IPR009057">
    <property type="entry name" value="Homeodomain-like_sf"/>
</dbReference>
<dbReference type="InterPro" id="IPR036388">
    <property type="entry name" value="WH-like_DNA-bd_sf"/>
</dbReference>
<dbReference type="SUPFAM" id="SSF53697">
    <property type="entry name" value="SIS domain"/>
    <property type="match status" value="1"/>
</dbReference>
<keyword evidence="2" id="KW-0238">DNA-binding</keyword>
<dbReference type="PROSITE" id="PS51464">
    <property type="entry name" value="SIS"/>
    <property type="match status" value="1"/>
</dbReference>
<dbReference type="InterPro" id="IPR001347">
    <property type="entry name" value="SIS_dom"/>
</dbReference>
<dbReference type="PANTHER" id="PTHR30514">
    <property type="entry name" value="GLUCOKINASE"/>
    <property type="match status" value="1"/>
</dbReference>
<accession>A0ABS7KSX6</accession>
<feature type="domain" description="SIS" evidence="5">
    <location>
        <begin position="104"/>
        <end position="239"/>
    </location>
</feature>
<organism evidence="6 7">
    <name type="scientific">Clostridium sardiniense</name>
    <name type="common">Clostridium absonum</name>
    <dbReference type="NCBI Taxonomy" id="29369"/>
    <lineage>
        <taxon>Bacteria</taxon>
        <taxon>Bacillati</taxon>
        <taxon>Bacillota</taxon>
        <taxon>Clostridia</taxon>
        <taxon>Eubacteriales</taxon>
        <taxon>Clostridiaceae</taxon>
        <taxon>Clostridium</taxon>
    </lineage>
</organism>
<dbReference type="PROSITE" id="PS51071">
    <property type="entry name" value="HTH_RPIR"/>
    <property type="match status" value="1"/>
</dbReference>
<dbReference type="Pfam" id="PF01418">
    <property type="entry name" value="HTH_6"/>
    <property type="match status" value="1"/>
</dbReference>